<accession>A0ABR2PQ48</accession>
<reference evidence="1 2" key="1">
    <citation type="journal article" date="2024" name="G3 (Bethesda)">
        <title>Genome assembly of Hibiscus sabdariffa L. provides insights into metabolisms of medicinal natural products.</title>
        <authorList>
            <person name="Kim T."/>
        </authorList>
    </citation>
    <scope>NUCLEOTIDE SEQUENCE [LARGE SCALE GENOMIC DNA]</scope>
    <source>
        <strain evidence="1">TK-2024</strain>
        <tissue evidence="1">Old leaves</tissue>
    </source>
</reference>
<comment type="caution">
    <text evidence="1">The sequence shown here is derived from an EMBL/GenBank/DDBJ whole genome shotgun (WGS) entry which is preliminary data.</text>
</comment>
<evidence type="ECO:0000313" key="1">
    <source>
        <dbReference type="EMBL" id="KAK8990568.1"/>
    </source>
</evidence>
<dbReference type="EMBL" id="JBBPBN010000054">
    <property type="protein sequence ID" value="KAK8990568.1"/>
    <property type="molecule type" value="Genomic_DNA"/>
</dbReference>
<sequence>MAVSSRSCVHGGEGRYRRDHAKKVQMQLQCEILKEGPNQKGLSVSGFLWILALAAAMDHILMKVSRGSISTI</sequence>
<proteinExistence type="predicted"/>
<protein>
    <submittedName>
        <fullName evidence="1">Uncharacterized protein</fullName>
    </submittedName>
</protein>
<organism evidence="1 2">
    <name type="scientific">Hibiscus sabdariffa</name>
    <name type="common">roselle</name>
    <dbReference type="NCBI Taxonomy" id="183260"/>
    <lineage>
        <taxon>Eukaryota</taxon>
        <taxon>Viridiplantae</taxon>
        <taxon>Streptophyta</taxon>
        <taxon>Embryophyta</taxon>
        <taxon>Tracheophyta</taxon>
        <taxon>Spermatophyta</taxon>
        <taxon>Magnoliopsida</taxon>
        <taxon>eudicotyledons</taxon>
        <taxon>Gunneridae</taxon>
        <taxon>Pentapetalae</taxon>
        <taxon>rosids</taxon>
        <taxon>malvids</taxon>
        <taxon>Malvales</taxon>
        <taxon>Malvaceae</taxon>
        <taxon>Malvoideae</taxon>
        <taxon>Hibiscus</taxon>
    </lineage>
</organism>
<keyword evidence="2" id="KW-1185">Reference proteome</keyword>
<gene>
    <name evidence="1" type="ORF">V6N11_009260</name>
</gene>
<dbReference type="Proteomes" id="UP001396334">
    <property type="component" value="Unassembled WGS sequence"/>
</dbReference>
<evidence type="ECO:0000313" key="2">
    <source>
        <dbReference type="Proteomes" id="UP001396334"/>
    </source>
</evidence>
<name>A0ABR2PQ48_9ROSI</name>